<name>A0ABT3AWZ0_9CYAN</name>
<dbReference type="Pfam" id="PF21826">
    <property type="entry name" value="DUF6887"/>
    <property type="match status" value="1"/>
</dbReference>
<dbReference type="Proteomes" id="UP001526143">
    <property type="component" value="Unassembled WGS sequence"/>
</dbReference>
<keyword evidence="2" id="KW-1185">Reference proteome</keyword>
<protein>
    <submittedName>
        <fullName evidence="1">Uncharacterized protein</fullName>
    </submittedName>
</protein>
<evidence type="ECO:0000313" key="1">
    <source>
        <dbReference type="EMBL" id="MCV3213550.1"/>
    </source>
</evidence>
<proteinExistence type="predicted"/>
<gene>
    <name evidence="1" type="ORF">OGM63_08430</name>
</gene>
<evidence type="ECO:0000313" key="2">
    <source>
        <dbReference type="Proteomes" id="UP001526143"/>
    </source>
</evidence>
<sequence length="67" mass="8056">MTQVNYAAMTDQELKRYILAHRDDQQAFYIYMDRRHSRPDKVVIKFDDPNWEAKVLAAIQEKLDQNI</sequence>
<dbReference type="RefSeq" id="WP_263745065.1">
    <property type="nucleotide sequence ID" value="NZ_JAOWRF010000133.1"/>
</dbReference>
<accession>A0ABT3AWZ0</accession>
<comment type="caution">
    <text evidence="1">The sequence shown here is derived from an EMBL/GenBank/DDBJ whole genome shotgun (WGS) entry which is preliminary data.</text>
</comment>
<dbReference type="EMBL" id="JAOWRF010000133">
    <property type="protein sequence ID" value="MCV3213550.1"/>
    <property type="molecule type" value="Genomic_DNA"/>
</dbReference>
<reference evidence="1 2" key="1">
    <citation type="submission" date="2022-10" db="EMBL/GenBank/DDBJ databases">
        <title>Identification of biosynthetic pathway for the production of the potent trypsin inhibitor radiosumin.</title>
        <authorList>
            <person name="Fewer D.P."/>
            <person name="Delbaje E."/>
            <person name="Ouyang X."/>
            <person name="Agostino P.D."/>
            <person name="Wahlsten M."/>
            <person name="Jokela J."/>
            <person name="Permi P."/>
            <person name="Haapaniemi E."/>
            <person name="Koistinen H."/>
        </authorList>
    </citation>
    <scope>NUCLEOTIDE SEQUENCE [LARGE SCALE GENOMIC DNA]</scope>
    <source>
        <strain evidence="1 2">NIES-515</strain>
    </source>
</reference>
<dbReference type="InterPro" id="IPR054053">
    <property type="entry name" value="DUF6887"/>
</dbReference>
<organism evidence="1 2">
    <name type="scientific">Plectonema radiosum NIES-515</name>
    <dbReference type="NCBI Taxonomy" id="2986073"/>
    <lineage>
        <taxon>Bacteria</taxon>
        <taxon>Bacillati</taxon>
        <taxon>Cyanobacteriota</taxon>
        <taxon>Cyanophyceae</taxon>
        <taxon>Oscillatoriophycideae</taxon>
        <taxon>Oscillatoriales</taxon>
        <taxon>Microcoleaceae</taxon>
        <taxon>Plectonema</taxon>
    </lineage>
</organism>